<accession>A0A4P9WLZ5</accession>
<proteinExistence type="predicted"/>
<protein>
    <submittedName>
        <fullName evidence="2">Uncharacterized protein</fullName>
    </submittedName>
</protein>
<evidence type="ECO:0000313" key="2">
    <source>
        <dbReference type="EMBL" id="RKO94081.1"/>
    </source>
</evidence>
<keyword evidence="3" id="KW-1185">Reference proteome</keyword>
<organism evidence="2 3">
    <name type="scientific">Blyttiomyces helicus</name>
    <dbReference type="NCBI Taxonomy" id="388810"/>
    <lineage>
        <taxon>Eukaryota</taxon>
        <taxon>Fungi</taxon>
        <taxon>Fungi incertae sedis</taxon>
        <taxon>Chytridiomycota</taxon>
        <taxon>Chytridiomycota incertae sedis</taxon>
        <taxon>Chytridiomycetes</taxon>
        <taxon>Chytridiomycetes incertae sedis</taxon>
        <taxon>Blyttiomyces</taxon>
    </lineage>
</organism>
<reference evidence="3" key="1">
    <citation type="journal article" date="2018" name="Nat. Microbiol.">
        <title>Leveraging single-cell genomics to expand the fungal tree of life.</title>
        <authorList>
            <person name="Ahrendt S.R."/>
            <person name="Quandt C.A."/>
            <person name="Ciobanu D."/>
            <person name="Clum A."/>
            <person name="Salamov A."/>
            <person name="Andreopoulos B."/>
            <person name="Cheng J.F."/>
            <person name="Woyke T."/>
            <person name="Pelin A."/>
            <person name="Henrissat B."/>
            <person name="Reynolds N.K."/>
            <person name="Benny G.L."/>
            <person name="Smith M.E."/>
            <person name="James T.Y."/>
            <person name="Grigoriev I.V."/>
        </authorList>
    </citation>
    <scope>NUCLEOTIDE SEQUENCE [LARGE SCALE GENOMIC DNA]</scope>
</reference>
<dbReference type="EMBL" id="KZ994020">
    <property type="protein sequence ID" value="RKO94081.1"/>
    <property type="molecule type" value="Genomic_DNA"/>
</dbReference>
<evidence type="ECO:0000313" key="3">
    <source>
        <dbReference type="Proteomes" id="UP000269721"/>
    </source>
</evidence>
<feature type="compositionally biased region" description="Basic and acidic residues" evidence="1">
    <location>
        <begin position="113"/>
        <end position="123"/>
    </location>
</feature>
<sequence length="435" mass="50025">MAYFDFRYLQPGFKIPMAYRLLQYIDELDWCRKPRFLKDSRYWIVQDDLIHVESQVTIFPTQAVVMLQDSAMAPLPSELTGYDLDEQIEIAVEDALGEDWEAPSQGSLTRSDPGQEDKHESEKQNGVYRSESVPYSSRLQLFGKQVTVTDAPAVVDNVDVFEAAAVVADGSAIAQQRVKYRAIPPGRPNYDPFVERFNVPVVHEAVKKKEMWKQEMWDAEWKWVGELGAPPVIFGQTVFDSVESKGFCLRWYNKNNIAEDFPLNTLLECLIETSCLPHYSAHFEISPHNRNVLILKNMADQILATEFPAIHSDRVIDKSVYETGPRMLWCHKGMMGSRTTKQTQAFLDDHERVFPGEKYNEAYGLVDPISFQPLVPMLEHLHWTILATDEMENVDISDLAETKISKIGKASRQKVRKNSFQDDFKDEKQKHFYGK</sequence>
<feature type="region of interest" description="Disordered" evidence="1">
    <location>
        <begin position="101"/>
        <end position="131"/>
    </location>
</feature>
<evidence type="ECO:0000256" key="1">
    <source>
        <dbReference type="SAM" id="MobiDB-lite"/>
    </source>
</evidence>
<name>A0A4P9WLZ5_9FUNG</name>
<gene>
    <name evidence="2" type="ORF">BDK51DRAFT_33799</name>
</gene>
<dbReference type="AlphaFoldDB" id="A0A4P9WLZ5"/>
<dbReference type="Proteomes" id="UP000269721">
    <property type="component" value="Unassembled WGS sequence"/>
</dbReference>